<protein>
    <submittedName>
        <fullName evidence="1">Uncharacterized protein</fullName>
    </submittedName>
</protein>
<name>A0A0A1UED1_ENTIV</name>
<dbReference type="AlphaFoldDB" id="A0A0A1UED1"/>
<evidence type="ECO:0000313" key="2">
    <source>
        <dbReference type="Proteomes" id="UP000014680"/>
    </source>
</evidence>
<dbReference type="KEGG" id="eiv:EIN_150080"/>
<dbReference type="GeneID" id="14890364"/>
<sequence length="309" mass="35704">MGLEAVFLINVCIYIPTYQDILNFLLINKKSQIAVKSLRVNPWFSSSSDIEKFHYHFSENVETLNCNSLPVDTKIATSKKIKILRNFRFSLDSIKTAKQFGLDFFFDKFVNFDILRDDSYYINNILDSQHARFSLSCSPSFFIKYLRAFDKEVRRFPNLHFPTKVVITISRKNNEPIHLSHVGDYDMLSIINRAALDFHSEFIIVWSNCQSDGGNAHTLDVLSECKHYTNDSITDSNVTTMLPLSVSKGVQFKFTVNELHYIKKAFETVYLSAAQTVLFEINGIKFINLNWCDVKIKLNKLEIQGTERS</sequence>
<dbReference type="RefSeq" id="XP_004257952.1">
    <property type="nucleotide sequence ID" value="XM_004257904.1"/>
</dbReference>
<dbReference type="EMBL" id="KB206474">
    <property type="protein sequence ID" value="ELP91181.1"/>
    <property type="molecule type" value="Genomic_DNA"/>
</dbReference>
<dbReference type="VEuPathDB" id="AmoebaDB:EIN_150080"/>
<evidence type="ECO:0000313" key="1">
    <source>
        <dbReference type="EMBL" id="ELP91181.1"/>
    </source>
</evidence>
<accession>A0A0A1UED1</accession>
<feature type="non-terminal residue" evidence="1">
    <location>
        <position position="309"/>
    </location>
</feature>
<reference evidence="1 2" key="1">
    <citation type="submission" date="2012-10" db="EMBL/GenBank/DDBJ databases">
        <authorList>
            <person name="Zafar N."/>
            <person name="Inman J."/>
            <person name="Hall N."/>
            <person name="Lorenzi H."/>
            <person name="Caler E."/>
        </authorList>
    </citation>
    <scope>NUCLEOTIDE SEQUENCE [LARGE SCALE GENOMIC DNA]</scope>
    <source>
        <strain evidence="1 2">IP1</strain>
    </source>
</reference>
<organism evidence="1 2">
    <name type="scientific">Entamoeba invadens IP1</name>
    <dbReference type="NCBI Taxonomy" id="370355"/>
    <lineage>
        <taxon>Eukaryota</taxon>
        <taxon>Amoebozoa</taxon>
        <taxon>Evosea</taxon>
        <taxon>Archamoebae</taxon>
        <taxon>Mastigamoebida</taxon>
        <taxon>Entamoebidae</taxon>
        <taxon>Entamoeba</taxon>
    </lineage>
</organism>
<keyword evidence="2" id="KW-1185">Reference proteome</keyword>
<gene>
    <name evidence="1" type="ORF">EIN_150080</name>
</gene>
<dbReference type="OrthoDB" id="31391at2759"/>
<dbReference type="Proteomes" id="UP000014680">
    <property type="component" value="Unassembled WGS sequence"/>
</dbReference>
<proteinExistence type="predicted"/>